<evidence type="ECO:0000256" key="2">
    <source>
        <dbReference type="ARBA" id="ARBA00022692"/>
    </source>
</evidence>
<evidence type="ECO:0000256" key="6">
    <source>
        <dbReference type="SAM" id="MobiDB-lite"/>
    </source>
</evidence>
<dbReference type="InterPro" id="IPR052337">
    <property type="entry name" value="SAT4-like"/>
</dbReference>
<feature type="transmembrane region" description="Helical" evidence="7">
    <location>
        <begin position="20"/>
        <end position="44"/>
    </location>
</feature>
<evidence type="ECO:0000259" key="8">
    <source>
        <dbReference type="Pfam" id="PF20684"/>
    </source>
</evidence>
<keyword evidence="3 7" id="KW-1133">Transmembrane helix</keyword>
<evidence type="ECO:0000313" key="9">
    <source>
        <dbReference type="EMBL" id="QPH18881.1"/>
    </source>
</evidence>
<keyword evidence="2 7" id="KW-0812">Transmembrane</keyword>
<name>A0A7U3SNL6_EPIFF</name>
<keyword evidence="4 7" id="KW-0472">Membrane</keyword>
<feature type="transmembrane region" description="Helical" evidence="7">
    <location>
        <begin position="212"/>
        <end position="231"/>
    </location>
</feature>
<evidence type="ECO:0000256" key="4">
    <source>
        <dbReference type="ARBA" id="ARBA00023136"/>
    </source>
</evidence>
<evidence type="ECO:0000256" key="7">
    <source>
        <dbReference type="SAM" id="Phobius"/>
    </source>
</evidence>
<dbReference type="PANTHER" id="PTHR33048:SF151">
    <property type="entry name" value="INTEGRAL MEMBRANE PROTEIN"/>
    <property type="match status" value="1"/>
</dbReference>
<evidence type="ECO:0000313" key="10">
    <source>
        <dbReference type="Proteomes" id="UP000594364"/>
    </source>
</evidence>
<protein>
    <recommendedName>
        <fullName evidence="8">Rhodopsin domain-containing protein</fullName>
    </recommendedName>
</protein>
<feature type="region of interest" description="Disordered" evidence="6">
    <location>
        <begin position="322"/>
        <end position="378"/>
    </location>
</feature>
<feature type="transmembrane region" description="Helical" evidence="7">
    <location>
        <begin position="136"/>
        <end position="157"/>
    </location>
</feature>
<accession>A0A7U3SNL6</accession>
<evidence type="ECO:0000256" key="5">
    <source>
        <dbReference type="ARBA" id="ARBA00038359"/>
    </source>
</evidence>
<gene>
    <name evidence="9" type="ORF">C2857_003997</name>
</gene>
<comment type="similarity">
    <text evidence="5">Belongs to the SAT4 family.</text>
</comment>
<dbReference type="AlphaFoldDB" id="A0A7U3SNL6"/>
<keyword evidence="10" id="KW-1185">Reference proteome</keyword>
<organism evidence="9 10">
    <name type="scientific">Epichloe festucae (strain Fl1)</name>
    <dbReference type="NCBI Taxonomy" id="877507"/>
    <lineage>
        <taxon>Eukaryota</taxon>
        <taxon>Fungi</taxon>
        <taxon>Dikarya</taxon>
        <taxon>Ascomycota</taxon>
        <taxon>Pezizomycotina</taxon>
        <taxon>Sordariomycetes</taxon>
        <taxon>Hypocreomycetidae</taxon>
        <taxon>Hypocreales</taxon>
        <taxon>Clavicipitaceae</taxon>
        <taxon>Epichloe</taxon>
    </lineage>
</organism>
<feature type="transmembrane region" description="Helical" evidence="7">
    <location>
        <begin position="251"/>
        <end position="277"/>
    </location>
</feature>
<sequence length="416" mass="45965">MSSDGKSVLPGLPGYDPDSLQPWTVAVVVSVTVLALLTVGLRLLSRRLNRQPLWWDDKMIVFSMGWNLVVMGFIFAMYSSGMGIHADKVDPARIVMMAKWLVVAEVLYAWNLGWTKLSLLLMYYRIFRHEYFKKMAWGVGAFVWAWVVCITFIFIFICVPVRKLWYPQVPGRCINQVGTWISNAASTILTDLVILIMPIPQIWKLQLRRPEKVGLTLAFSLGFFVVFASAYRTSVLFTYTTSDPTYSLAPTVGWTAIEMAAGIISACLPTLLPIVLFCARAFGYTRSTVVPSRETDAPPTFGGSGQSKLKCKSATTTLSTFGTGTRVDDDDDDDSDKAADKPFYGAESGSVASQPVDSQSIAPEEPSEPTLRTDTLGYGHSVKSYTIKGASNNDDDIPLQGIRVQTDFKTSTSRKC</sequence>
<dbReference type="Pfam" id="PF20684">
    <property type="entry name" value="Fung_rhodopsin"/>
    <property type="match status" value="1"/>
</dbReference>
<feature type="transmembrane region" description="Helical" evidence="7">
    <location>
        <begin position="106"/>
        <end position="124"/>
    </location>
</feature>
<reference evidence="9 10" key="1">
    <citation type="journal article" date="2018" name="PLoS Genet.">
        <title>Repeat elements organise 3D genome structure and mediate transcription in the filamentous fungus Epichloe festucae.</title>
        <authorList>
            <person name="Winter D.J."/>
            <person name="Ganley A.R.D."/>
            <person name="Young C.A."/>
            <person name="Liachko I."/>
            <person name="Schardl C.L."/>
            <person name="Dupont P.Y."/>
            <person name="Berry D."/>
            <person name="Ram A."/>
            <person name="Scott B."/>
            <person name="Cox M.P."/>
        </authorList>
    </citation>
    <scope>NUCLEOTIDE SEQUENCE [LARGE SCALE GENOMIC DNA]</scope>
    <source>
        <strain evidence="9 10">Fl1</strain>
    </source>
</reference>
<feature type="transmembrane region" description="Helical" evidence="7">
    <location>
        <begin position="65"/>
        <end position="86"/>
    </location>
</feature>
<dbReference type="PANTHER" id="PTHR33048">
    <property type="entry name" value="PTH11-LIKE INTEGRAL MEMBRANE PROTEIN (AFU_ORTHOLOGUE AFUA_5G11245)"/>
    <property type="match status" value="1"/>
</dbReference>
<dbReference type="EMBL" id="CP031390">
    <property type="protein sequence ID" value="QPH18881.1"/>
    <property type="molecule type" value="Genomic_DNA"/>
</dbReference>
<dbReference type="GO" id="GO:0016020">
    <property type="term" value="C:membrane"/>
    <property type="evidence" value="ECO:0007669"/>
    <property type="project" value="UniProtKB-SubCell"/>
</dbReference>
<dbReference type="OrthoDB" id="3934549at2759"/>
<evidence type="ECO:0000256" key="3">
    <source>
        <dbReference type="ARBA" id="ARBA00022989"/>
    </source>
</evidence>
<proteinExistence type="inferred from homology"/>
<feature type="compositionally biased region" description="Polar residues" evidence="6">
    <location>
        <begin position="350"/>
        <end position="361"/>
    </location>
</feature>
<evidence type="ECO:0000256" key="1">
    <source>
        <dbReference type="ARBA" id="ARBA00004141"/>
    </source>
</evidence>
<dbReference type="Proteomes" id="UP000594364">
    <property type="component" value="Chromosome 6"/>
</dbReference>
<feature type="transmembrane region" description="Helical" evidence="7">
    <location>
        <begin position="177"/>
        <end position="200"/>
    </location>
</feature>
<dbReference type="InterPro" id="IPR049326">
    <property type="entry name" value="Rhodopsin_dom_fungi"/>
</dbReference>
<feature type="domain" description="Rhodopsin" evidence="8">
    <location>
        <begin position="41"/>
        <end position="274"/>
    </location>
</feature>
<comment type="subcellular location">
    <subcellularLocation>
        <location evidence="1">Membrane</location>
        <topology evidence="1">Multi-pass membrane protein</topology>
    </subcellularLocation>
</comment>